<dbReference type="Pfam" id="PF07690">
    <property type="entry name" value="MFS_1"/>
    <property type="match status" value="1"/>
</dbReference>
<dbReference type="GO" id="GO:0015174">
    <property type="term" value="F:basic amino acid transmembrane transporter activity"/>
    <property type="evidence" value="ECO:0007669"/>
    <property type="project" value="TreeGrafter"/>
</dbReference>
<evidence type="ECO:0000256" key="4">
    <source>
        <dbReference type="ARBA" id="ARBA00023136"/>
    </source>
</evidence>
<feature type="transmembrane region" description="Helical" evidence="7">
    <location>
        <begin position="447"/>
        <end position="468"/>
    </location>
</feature>
<evidence type="ECO:0000256" key="3">
    <source>
        <dbReference type="ARBA" id="ARBA00022989"/>
    </source>
</evidence>
<keyword evidence="3 7" id="KW-1133">Transmembrane helix</keyword>
<proteinExistence type="predicted"/>
<feature type="region of interest" description="Disordered" evidence="6">
    <location>
        <begin position="617"/>
        <end position="643"/>
    </location>
</feature>
<protein>
    <recommendedName>
        <fullName evidence="8">Major facilitator superfamily (MFS) profile domain-containing protein</fullName>
    </recommendedName>
</protein>
<evidence type="ECO:0000256" key="2">
    <source>
        <dbReference type="ARBA" id="ARBA00022692"/>
    </source>
</evidence>
<feature type="transmembrane region" description="Helical" evidence="7">
    <location>
        <begin position="584"/>
        <end position="603"/>
    </location>
</feature>
<dbReference type="Gene3D" id="1.20.1250.20">
    <property type="entry name" value="MFS general substrate transporter like domains"/>
    <property type="match status" value="1"/>
</dbReference>
<evidence type="ECO:0000313" key="9">
    <source>
        <dbReference type="EMBL" id="RFU29487.1"/>
    </source>
</evidence>
<feature type="region of interest" description="Disordered" evidence="6">
    <location>
        <begin position="1"/>
        <end position="34"/>
    </location>
</feature>
<feature type="transmembrane region" description="Helical" evidence="7">
    <location>
        <begin position="342"/>
        <end position="360"/>
    </location>
</feature>
<accession>A0A3E2H862</accession>
<feature type="transmembrane region" description="Helical" evidence="7">
    <location>
        <begin position="241"/>
        <end position="260"/>
    </location>
</feature>
<sequence length="980" mass="106373">MPERAARGDEQGSVSTERTPLLSPDYENASQHRYNISEEVIDDNELQEEEIEPNEFDLMLSKSTSFTSGLGVEAESQETAMLRGPRTYTHLGVSRRSSQATLRRRSNASSMMPPQDAIIEEVYEDDERKSPFLQGVSVGRFWLIFGSNSASWLSTAFLLTSTSFQPLCGRLSDTLGRKPPYIITTAIFLGATIWCALAQSMTSFILARALCGLGAGGMMAIGSIITSDLVPIEIRGAYQSYLNIVYGVGSTLGAATGGAIADHLGWRWEFGIQVPALVICLCIAITCIPNDLGLAKGVKKNTLWQAMQTFDFRGSILLTTSLTFLILGINLGGNVFDWSHPFVITSLAIFAVGFPLFLWVETRVLLPIMPLRLILNNPRAGLIVANSIGAAVANAVTFNIPLYFQAVLLESATSSGLKLIVPALASSFVGAGTGFIITYTRNLKMPLIWGAVSMVIGTISLCFMKRGLPDWSYLLFLVSSSIGQGFMFPATFMSVLAVSEQAEQAVVTSTLILWRSLGMVMGVSLSSLVVQNALRIYLYQYVTGPDKLKVIEAVRSSVQAIAKLEPVYREQAIESYVSALRANFIMAAIFAMAALAITIPLKLPLLASALRLRVPSPLSTSVPRPQSTQLHSSTTRTDPNSSDSALVDAVLKISEMSSAAEKANLARIRDNQRRSRARRKEYLQELEARLRQCELQGIEASAEIQTAARKVADENKKLRRLLVQHGIGEDIIESYIQQNAMSDGASGDQYGGASTQNLEYLLQARKPCCSEWGTNPSTQPYMAGDSERHGSSSSASTARSMWKPIPNQPLNRLQHSASIAMPGRVIGHQFMTPSSTTSGKSSISPGYPTSSVPYQHQLVPDSAQRSLSPASNQSRESSQIYNFTNQLPISHSSSFDNSHSDLQQLQISPSHTLDSASTTALTSTNVNSCIFASDMISTMTGSDPQTVRAEFGCGLGTDCQVDNQIVFDVMDRYSGPSMGI</sequence>
<comment type="caution">
    <text evidence="9">The sequence shown here is derived from an EMBL/GenBank/DDBJ whole genome shotgun (WGS) entry which is preliminary data.</text>
</comment>
<feature type="transmembrane region" description="Helical" evidence="7">
    <location>
        <begin position="316"/>
        <end position="336"/>
    </location>
</feature>
<evidence type="ECO:0000256" key="7">
    <source>
        <dbReference type="SAM" id="Phobius"/>
    </source>
</evidence>
<dbReference type="EMBL" id="NCSJ02000127">
    <property type="protein sequence ID" value="RFU29487.1"/>
    <property type="molecule type" value="Genomic_DNA"/>
</dbReference>
<dbReference type="Proteomes" id="UP000258309">
    <property type="component" value="Unassembled WGS sequence"/>
</dbReference>
<keyword evidence="4 7" id="KW-0472">Membrane</keyword>
<feature type="domain" description="Major facilitator superfamily (MFS) profile" evidence="8">
    <location>
        <begin position="64"/>
        <end position="606"/>
    </location>
</feature>
<dbReference type="SUPFAM" id="SSF103473">
    <property type="entry name" value="MFS general substrate transporter"/>
    <property type="match status" value="2"/>
</dbReference>
<feature type="transmembrane region" description="Helical" evidence="7">
    <location>
        <begin position="205"/>
        <end position="229"/>
    </location>
</feature>
<comment type="subcellular location">
    <subcellularLocation>
        <location evidence="1">Membrane</location>
        <topology evidence="1">Multi-pass membrane protein</topology>
    </subcellularLocation>
</comment>
<dbReference type="CDD" id="cd14688">
    <property type="entry name" value="bZIP_YAP"/>
    <property type="match status" value="1"/>
</dbReference>
<dbReference type="GO" id="GO:0000329">
    <property type="term" value="C:fungal-type vacuole membrane"/>
    <property type="evidence" value="ECO:0007669"/>
    <property type="project" value="TreeGrafter"/>
</dbReference>
<feature type="compositionally biased region" description="Low complexity" evidence="6">
    <location>
        <begin position="832"/>
        <end position="846"/>
    </location>
</feature>
<feature type="coiled-coil region" evidence="5">
    <location>
        <begin position="676"/>
        <end position="724"/>
    </location>
</feature>
<dbReference type="InterPro" id="IPR036259">
    <property type="entry name" value="MFS_trans_sf"/>
</dbReference>
<feature type="transmembrane region" description="Helical" evidence="7">
    <location>
        <begin position="474"/>
        <end position="499"/>
    </location>
</feature>
<dbReference type="CDD" id="cd17502">
    <property type="entry name" value="MFS_Azr1_MDR_like"/>
    <property type="match status" value="1"/>
</dbReference>
<evidence type="ECO:0000259" key="8">
    <source>
        <dbReference type="PROSITE" id="PS50850"/>
    </source>
</evidence>
<evidence type="ECO:0000256" key="5">
    <source>
        <dbReference type="SAM" id="Coils"/>
    </source>
</evidence>
<keyword evidence="5" id="KW-0175">Coiled coil</keyword>
<gene>
    <name evidence="9" type="ORF">B7463_g6850</name>
</gene>
<evidence type="ECO:0000256" key="6">
    <source>
        <dbReference type="SAM" id="MobiDB-lite"/>
    </source>
</evidence>
<keyword evidence="10" id="KW-1185">Reference proteome</keyword>
<name>A0A3E2H862_SCYLI</name>
<feature type="transmembrane region" description="Helical" evidence="7">
    <location>
        <begin position="272"/>
        <end position="295"/>
    </location>
</feature>
<dbReference type="PANTHER" id="PTHR23501:SF67">
    <property type="entry name" value="MFS MULTIDRUG EFFLUX TRANSPORTER (EUROFUNG)"/>
    <property type="match status" value="1"/>
</dbReference>
<dbReference type="PANTHER" id="PTHR23501">
    <property type="entry name" value="MAJOR FACILITATOR SUPERFAMILY"/>
    <property type="match status" value="1"/>
</dbReference>
<feature type="region of interest" description="Disordered" evidence="6">
    <location>
        <begin position="777"/>
        <end position="802"/>
    </location>
</feature>
<feature type="transmembrane region" description="Helical" evidence="7">
    <location>
        <begin position="511"/>
        <end position="530"/>
    </location>
</feature>
<feature type="transmembrane region" description="Helical" evidence="7">
    <location>
        <begin position="419"/>
        <end position="440"/>
    </location>
</feature>
<dbReference type="PROSITE" id="PS50850">
    <property type="entry name" value="MFS"/>
    <property type="match status" value="1"/>
</dbReference>
<evidence type="ECO:0000313" key="10">
    <source>
        <dbReference type="Proteomes" id="UP000258309"/>
    </source>
</evidence>
<feature type="compositionally biased region" description="Basic and acidic residues" evidence="6">
    <location>
        <begin position="1"/>
        <end position="10"/>
    </location>
</feature>
<organism evidence="9 10">
    <name type="scientific">Scytalidium lignicola</name>
    <name type="common">Hyphomycete</name>
    <dbReference type="NCBI Taxonomy" id="5539"/>
    <lineage>
        <taxon>Eukaryota</taxon>
        <taxon>Fungi</taxon>
        <taxon>Dikarya</taxon>
        <taxon>Ascomycota</taxon>
        <taxon>Pezizomycotina</taxon>
        <taxon>Leotiomycetes</taxon>
        <taxon>Leotiomycetes incertae sedis</taxon>
        <taxon>Scytalidium</taxon>
    </lineage>
</organism>
<feature type="transmembrane region" description="Helical" evidence="7">
    <location>
        <begin position="141"/>
        <end position="160"/>
    </location>
</feature>
<dbReference type="InterPro" id="IPR020846">
    <property type="entry name" value="MFS_dom"/>
</dbReference>
<dbReference type="AlphaFoldDB" id="A0A3E2H862"/>
<feature type="transmembrane region" description="Helical" evidence="7">
    <location>
        <begin position="381"/>
        <end position="404"/>
    </location>
</feature>
<feature type="region of interest" description="Disordered" evidence="6">
    <location>
        <begin position="829"/>
        <end position="854"/>
    </location>
</feature>
<feature type="transmembrane region" description="Helical" evidence="7">
    <location>
        <begin position="181"/>
        <end position="199"/>
    </location>
</feature>
<reference evidence="9 10" key="1">
    <citation type="submission" date="2018-05" db="EMBL/GenBank/DDBJ databases">
        <title>Draft genome sequence of Scytalidium lignicola DSM 105466, a ubiquitous saprotrophic fungus.</title>
        <authorList>
            <person name="Buettner E."/>
            <person name="Gebauer A.M."/>
            <person name="Hofrichter M."/>
            <person name="Liers C."/>
            <person name="Kellner H."/>
        </authorList>
    </citation>
    <scope>NUCLEOTIDE SEQUENCE [LARGE SCALE GENOMIC DNA]</scope>
    <source>
        <strain evidence="9 10">DSM 105466</strain>
    </source>
</reference>
<feature type="non-terminal residue" evidence="9">
    <location>
        <position position="980"/>
    </location>
</feature>
<evidence type="ECO:0000256" key="1">
    <source>
        <dbReference type="ARBA" id="ARBA00004141"/>
    </source>
</evidence>
<dbReference type="OrthoDB" id="419537at2759"/>
<keyword evidence="2 7" id="KW-0812">Transmembrane</keyword>
<feature type="compositionally biased region" description="Low complexity" evidence="6">
    <location>
        <begin position="791"/>
        <end position="800"/>
    </location>
</feature>
<feature type="non-terminal residue" evidence="9">
    <location>
        <position position="1"/>
    </location>
</feature>
<dbReference type="InterPro" id="IPR011701">
    <property type="entry name" value="MFS"/>
</dbReference>